<organism evidence="7 8">
    <name type="scientific">Paenibacillus endophyticus</name>
    <dbReference type="NCBI Taxonomy" id="1294268"/>
    <lineage>
        <taxon>Bacteria</taxon>
        <taxon>Bacillati</taxon>
        <taxon>Bacillota</taxon>
        <taxon>Bacilli</taxon>
        <taxon>Bacillales</taxon>
        <taxon>Paenibacillaceae</taxon>
        <taxon>Paenibacillus</taxon>
    </lineage>
</organism>
<dbReference type="AlphaFoldDB" id="A0A7W5G8M7"/>
<dbReference type="Pfam" id="PF03073">
    <property type="entry name" value="TspO_MBR"/>
    <property type="match status" value="1"/>
</dbReference>
<comment type="subcellular location">
    <subcellularLocation>
        <location evidence="1">Membrane</location>
        <topology evidence="1">Multi-pass membrane protein</topology>
    </subcellularLocation>
</comment>
<evidence type="ECO:0000313" key="8">
    <source>
        <dbReference type="Proteomes" id="UP000518605"/>
    </source>
</evidence>
<evidence type="ECO:0000256" key="2">
    <source>
        <dbReference type="ARBA" id="ARBA00007524"/>
    </source>
</evidence>
<evidence type="ECO:0000256" key="4">
    <source>
        <dbReference type="ARBA" id="ARBA00022989"/>
    </source>
</evidence>
<feature type="transmembrane region" description="Helical" evidence="6">
    <location>
        <begin position="202"/>
        <end position="220"/>
    </location>
</feature>
<feature type="transmembrane region" description="Helical" evidence="6">
    <location>
        <begin position="147"/>
        <end position="166"/>
    </location>
</feature>
<dbReference type="InterPro" id="IPR004307">
    <property type="entry name" value="TspO_MBR"/>
</dbReference>
<dbReference type="Proteomes" id="UP000518605">
    <property type="component" value="Unassembled WGS sequence"/>
</dbReference>
<evidence type="ECO:0000313" key="7">
    <source>
        <dbReference type="EMBL" id="MBB3150087.1"/>
    </source>
</evidence>
<evidence type="ECO:0000256" key="1">
    <source>
        <dbReference type="ARBA" id="ARBA00004141"/>
    </source>
</evidence>
<feature type="transmembrane region" description="Helical" evidence="6">
    <location>
        <begin position="108"/>
        <end position="126"/>
    </location>
</feature>
<dbReference type="Gene3D" id="1.20.1260.100">
    <property type="entry name" value="TspO/MBR protein"/>
    <property type="match status" value="1"/>
</dbReference>
<feature type="transmembrane region" description="Helical" evidence="6">
    <location>
        <begin position="7"/>
        <end position="28"/>
    </location>
</feature>
<evidence type="ECO:0000256" key="5">
    <source>
        <dbReference type="ARBA" id="ARBA00023136"/>
    </source>
</evidence>
<feature type="transmembrane region" description="Helical" evidence="6">
    <location>
        <begin position="82"/>
        <end position="102"/>
    </location>
</feature>
<dbReference type="PANTHER" id="PTHR33802">
    <property type="entry name" value="SI:CH211-161H7.5-RELATED"/>
    <property type="match status" value="1"/>
</dbReference>
<protein>
    <recommendedName>
        <fullName evidence="9">Tryptophan-rich sensory protein</fullName>
    </recommendedName>
</protein>
<name>A0A7W5G8M7_9BACL</name>
<keyword evidence="8" id="KW-1185">Reference proteome</keyword>
<dbReference type="GO" id="GO:0016020">
    <property type="term" value="C:membrane"/>
    <property type="evidence" value="ECO:0007669"/>
    <property type="project" value="UniProtKB-SubCell"/>
</dbReference>
<keyword evidence="5 6" id="KW-0472">Membrane</keyword>
<keyword evidence="3 6" id="KW-0812">Transmembrane</keyword>
<accession>A0A7W5G8M7</accession>
<dbReference type="PANTHER" id="PTHR33802:SF1">
    <property type="entry name" value="XK-RELATED PROTEIN"/>
    <property type="match status" value="1"/>
</dbReference>
<feature type="transmembrane region" description="Helical" evidence="6">
    <location>
        <begin position="178"/>
        <end position="197"/>
    </location>
</feature>
<evidence type="ECO:0000256" key="6">
    <source>
        <dbReference type="SAM" id="Phobius"/>
    </source>
</evidence>
<comment type="similarity">
    <text evidence="2">Belongs to the TspO/BZRP family.</text>
</comment>
<feature type="transmembrane region" description="Helical" evidence="6">
    <location>
        <begin position="48"/>
        <end position="70"/>
    </location>
</feature>
<gene>
    <name evidence="7" type="ORF">FHS16_000119</name>
</gene>
<feature type="transmembrane region" description="Helical" evidence="6">
    <location>
        <begin position="226"/>
        <end position="246"/>
    </location>
</feature>
<sequence>MKNSFRWLNTIGLAAVLIVNGLAQWLPINDKTTGELSAKYPVLFTPAPYAFSIWSVIYLLLIGFVAYQLIPKGANSQIVQRIGPWFLISCLLNVAWILVWHYEKLGSSVFVMLALLLSLVSIYTAVRKGKQAPTWGERYLIRLPFSIYLGWISTATIVNITVALSATDWNGFGLSDVIWTIILLVIATLLAVTIGFAYLDPAFILVFIWSFIAIAVKGGQQADVTLAAFILAALLAATAVYVLIIANKRKAAAY</sequence>
<evidence type="ECO:0000256" key="3">
    <source>
        <dbReference type="ARBA" id="ARBA00022692"/>
    </source>
</evidence>
<evidence type="ECO:0008006" key="9">
    <source>
        <dbReference type="Google" id="ProtNLM"/>
    </source>
</evidence>
<comment type="caution">
    <text evidence="7">The sequence shown here is derived from an EMBL/GenBank/DDBJ whole genome shotgun (WGS) entry which is preliminary data.</text>
</comment>
<dbReference type="EMBL" id="JACHXW010000001">
    <property type="protein sequence ID" value="MBB3150087.1"/>
    <property type="molecule type" value="Genomic_DNA"/>
</dbReference>
<proteinExistence type="inferred from homology"/>
<dbReference type="RefSeq" id="WP_183557415.1">
    <property type="nucleotide sequence ID" value="NZ_CBCSLB010000001.1"/>
</dbReference>
<dbReference type="InterPro" id="IPR038330">
    <property type="entry name" value="TspO/MBR-related_sf"/>
</dbReference>
<reference evidence="7 8" key="1">
    <citation type="submission" date="2020-08" db="EMBL/GenBank/DDBJ databases">
        <title>Genomic Encyclopedia of Type Strains, Phase III (KMG-III): the genomes of soil and plant-associated and newly described type strains.</title>
        <authorList>
            <person name="Whitman W."/>
        </authorList>
    </citation>
    <scope>NUCLEOTIDE SEQUENCE [LARGE SCALE GENOMIC DNA]</scope>
    <source>
        <strain evidence="7 8">CECT 8234</strain>
    </source>
</reference>
<keyword evidence="4 6" id="KW-1133">Transmembrane helix</keyword>